<name>A0A8H3G7H2_9LECA</name>
<protein>
    <submittedName>
        <fullName evidence="1">Uncharacterized protein</fullName>
    </submittedName>
</protein>
<evidence type="ECO:0000313" key="1">
    <source>
        <dbReference type="EMBL" id="CAF9938277.1"/>
    </source>
</evidence>
<gene>
    <name evidence="1" type="ORF">ALECFALPRED_007592</name>
</gene>
<sequence length="186" mass="21212">MSSFPLLTLPRELRDPLYEYIVISGSLSALLVLSHQIRQEAIELLHRKATYGGSFAADFIADKSRVLPIRCRELCIFLPANELSTEPSGRDFEAFCRHNHPFLTQDCFSVMVHYGEVARSDTRAVDMDRLREVEYWWSLIQNVVRYGHSWLRGKCTSVTYQGGIYAKVGNYRGPLWDAPNLSSAGH</sequence>
<evidence type="ECO:0000313" key="2">
    <source>
        <dbReference type="Proteomes" id="UP000664203"/>
    </source>
</evidence>
<keyword evidence="2" id="KW-1185">Reference proteome</keyword>
<proteinExistence type="predicted"/>
<comment type="caution">
    <text evidence="1">The sequence shown here is derived from an EMBL/GenBank/DDBJ whole genome shotgun (WGS) entry which is preliminary data.</text>
</comment>
<dbReference type="OrthoDB" id="62952at2759"/>
<dbReference type="Proteomes" id="UP000664203">
    <property type="component" value="Unassembled WGS sequence"/>
</dbReference>
<accession>A0A8H3G7H2</accession>
<reference evidence="1" key="1">
    <citation type="submission" date="2021-03" db="EMBL/GenBank/DDBJ databases">
        <authorList>
            <person name="Tagirdzhanova G."/>
        </authorList>
    </citation>
    <scope>NUCLEOTIDE SEQUENCE</scope>
</reference>
<organism evidence="1 2">
    <name type="scientific">Alectoria fallacina</name>
    <dbReference type="NCBI Taxonomy" id="1903189"/>
    <lineage>
        <taxon>Eukaryota</taxon>
        <taxon>Fungi</taxon>
        <taxon>Dikarya</taxon>
        <taxon>Ascomycota</taxon>
        <taxon>Pezizomycotina</taxon>
        <taxon>Lecanoromycetes</taxon>
        <taxon>OSLEUM clade</taxon>
        <taxon>Lecanoromycetidae</taxon>
        <taxon>Lecanorales</taxon>
        <taxon>Lecanorineae</taxon>
        <taxon>Parmeliaceae</taxon>
        <taxon>Alectoria</taxon>
    </lineage>
</organism>
<dbReference type="AlphaFoldDB" id="A0A8H3G7H2"/>
<dbReference type="EMBL" id="CAJPDR010000506">
    <property type="protein sequence ID" value="CAF9938277.1"/>
    <property type="molecule type" value="Genomic_DNA"/>
</dbReference>